<gene>
    <name evidence="2" type="ORF">FFUJ_09925</name>
</gene>
<dbReference type="EMBL" id="HF679031">
    <property type="protein sequence ID" value="CCT73388.1"/>
    <property type="molecule type" value="Genomic_DNA"/>
</dbReference>
<organism evidence="2 3">
    <name type="scientific">Gibberella fujikuroi (strain CBS 195.34 / IMI 58289 / NRRL A-6831)</name>
    <name type="common">Bakanae and foot rot disease fungus</name>
    <name type="synonym">Fusarium fujikuroi</name>
    <dbReference type="NCBI Taxonomy" id="1279085"/>
    <lineage>
        <taxon>Eukaryota</taxon>
        <taxon>Fungi</taxon>
        <taxon>Dikarya</taxon>
        <taxon>Ascomycota</taxon>
        <taxon>Pezizomycotina</taxon>
        <taxon>Sordariomycetes</taxon>
        <taxon>Hypocreomycetidae</taxon>
        <taxon>Hypocreales</taxon>
        <taxon>Nectriaceae</taxon>
        <taxon>Fusarium</taxon>
        <taxon>Fusarium fujikuroi species complex</taxon>
    </lineage>
</organism>
<name>S0ELW5_GIBF5</name>
<keyword evidence="1" id="KW-0472">Membrane</keyword>
<feature type="transmembrane region" description="Helical" evidence="1">
    <location>
        <begin position="507"/>
        <end position="530"/>
    </location>
</feature>
<dbReference type="AlphaFoldDB" id="S0ELW5"/>
<dbReference type="VEuPathDB" id="FungiDB:FFUJ_09925"/>
<dbReference type="PANTHER" id="PTHR35043:SF7">
    <property type="entry name" value="TRANSCRIPTION FACTOR DOMAIN-CONTAINING PROTEIN"/>
    <property type="match status" value="1"/>
</dbReference>
<protein>
    <submittedName>
        <fullName evidence="2">Uncharacterized protein</fullName>
    </submittedName>
</protein>
<dbReference type="RefSeq" id="XP_023435466.1">
    <property type="nucleotide sequence ID" value="XM_023568118.1"/>
</dbReference>
<keyword evidence="3" id="KW-1185">Reference proteome</keyword>
<proteinExistence type="predicted"/>
<dbReference type="HOGENOM" id="CLU_022883_5_0_1"/>
<evidence type="ECO:0000313" key="3">
    <source>
        <dbReference type="Proteomes" id="UP000016800"/>
    </source>
</evidence>
<dbReference type="GeneID" id="35403392"/>
<keyword evidence="1" id="KW-1133">Transmembrane helix</keyword>
<evidence type="ECO:0000256" key="1">
    <source>
        <dbReference type="SAM" id="Phobius"/>
    </source>
</evidence>
<keyword evidence="1" id="KW-0812">Transmembrane</keyword>
<reference evidence="3" key="1">
    <citation type="journal article" date="2013" name="PLoS Pathog.">
        <title>Deciphering the cryptic genome: genome-wide analyses of the rice pathogen Fusarium fujikuroi reveal complex regulation of secondary metabolism and novel metabolites.</title>
        <authorList>
            <person name="Wiemann P."/>
            <person name="Sieber C.M."/>
            <person name="von Bargen K.W."/>
            <person name="Studt L."/>
            <person name="Niehaus E.M."/>
            <person name="Espino J.J."/>
            <person name="Huss K."/>
            <person name="Michielse C.B."/>
            <person name="Albermann S."/>
            <person name="Wagner D."/>
            <person name="Bergner S.V."/>
            <person name="Connolly L.R."/>
            <person name="Fischer A."/>
            <person name="Reuter G."/>
            <person name="Kleigrewe K."/>
            <person name="Bald T."/>
            <person name="Wingfield B.D."/>
            <person name="Ophir R."/>
            <person name="Freeman S."/>
            <person name="Hippler M."/>
            <person name="Smith K.M."/>
            <person name="Brown D.W."/>
            <person name="Proctor R.H."/>
            <person name="Munsterkotter M."/>
            <person name="Freitag M."/>
            <person name="Humpf H.U."/>
            <person name="Guldener U."/>
            <person name="Tudzynski B."/>
        </authorList>
    </citation>
    <scope>NUCLEOTIDE SEQUENCE [LARGE SCALE GENOMIC DNA]</scope>
    <source>
        <strain evidence="3">CBS 195.34 / IMI 58289 / NRRL A-6831</strain>
    </source>
</reference>
<sequence length="552" mass="64171">MGDLNSSNFTQPGTFDILESCIFTLIACIFTALHLDVVSNPTWQRLLFEKAKWVLLTIVIPEISILTATRQFMEAWELRSDLQKMWKQQKPSRSSPEDGFKINTKYAYFIIMGGLRFDVSDILSLRDIDPSAKKLFNGPKNGRKTVRAGPGAILLLAREGHWIKIQQNEIDDKSKANIFQKALVLIQVLWMCMQCFWRGAYGFPITLLEFHTMLHVAFAVFQYCLWIKKPLDIKEAIVVQSHGLEAEIAIMLQRQFYSRMSYRLALFKSRQTPEQPPPLGPSGRQMRWIDQIAPTEMKVGDILTSGLALYRIDVTSGYFPLENIWGPMTVIKHKIKSKDSPDFCFDLTPEFLRRWNAILSKFPDEQRENLAKTMGYNQIWRSDVEAGIPDLPEREKRILLLTRLVEFRHEPLLDREREFWEGRSIFSLDIAPHFETQGFRETYGPIWKFWRAIVQVTFAHRGSLMEGLIWLTIWCLFLNESYVLVFPNKTPEFLKKAIRQLAKFYCIYLLSVLGVAYILSGAFIVADIFASLRYCPVGVFITFQWLELFPHF</sequence>
<accession>S0ELW5</accession>
<dbReference type="Proteomes" id="UP000016800">
    <property type="component" value="Chromosome IX"/>
</dbReference>
<dbReference type="PANTHER" id="PTHR35043">
    <property type="entry name" value="TRANSCRIPTION FACTOR DOMAIN-CONTAINING PROTEIN"/>
    <property type="match status" value="1"/>
</dbReference>
<evidence type="ECO:0000313" key="2">
    <source>
        <dbReference type="EMBL" id="CCT73388.1"/>
    </source>
</evidence>
<dbReference type="STRING" id="1279085.S0ELW5"/>
<feature type="transmembrane region" description="Helical" evidence="1">
    <location>
        <begin position="468"/>
        <end position="487"/>
    </location>
</feature>